<dbReference type="GO" id="GO:0043709">
    <property type="term" value="P:cell adhesion involved in single-species biofilm formation"/>
    <property type="evidence" value="ECO:0007669"/>
    <property type="project" value="TreeGrafter"/>
</dbReference>
<feature type="transmembrane region" description="Helical" evidence="4">
    <location>
        <begin position="230"/>
        <end position="253"/>
    </location>
</feature>
<dbReference type="InterPro" id="IPR029016">
    <property type="entry name" value="GAF-like_dom_sf"/>
</dbReference>
<keyword evidence="1 4" id="KW-0812">Transmembrane</keyword>
<evidence type="ECO:0000313" key="7">
    <source>
        <dbReference type="EMBL" id="GLL00313.1"/>
    </source>
</evidence>
<dbReference type="PANTHER" id="PTHR45138">
    <property type="entry name" value="REGULATORY COMPONENTS OF SENSORY TRANSDUCTION SYSTEM"/>
    <property type="match status" value="1"/>
</dbReference>
<dbReference type="RefSeq" id="WP_261962678.1">
    <property type="nucleotide sequence ID" value="NZ_BAAAXA010000001.1"/>
</dbReference>
<dbReference type="InterPro" id="IPR029787">
    <property type="entry name" value="Nucleotide_cyclase"/>
</dbReference>
<reference evidence="7" key="2">
    <citation type="submission" date="2023-01" db="EMBL/GenBank/DDBJ databases">
        <authorList>
            <person name="Sun Q."/>
            <person name="Evtushenko L."/>
        </authorList>
    </citation>
    <scope>NUCLEOTIDE SEQUENCE</scope>
    <source>
        <strain evidence="7">VKM Ac-1321</strain>
    </source>
</reference>
<dbReference type="Gene3D" id="3.30.450.40">
    <property type="match status" value="1"/>
</dbReference>
<dbReference type="SUPFAM" id="SSF55781">
    <property type="entry name" value="GAF domain-like"/>
    <property type="match status" value="1"/>
</dbReference>
<dbReference type="InterPro" id="IPR003660">
    <property type="entry name" value="HAMP_dom"/>
</dbReference>
<dbReference type="Gene3D" id="6.10.340.10">
    <property type="match status" value="1"/>
</dbReference>
<sequence length="694" mass="71887">METDVTLRARLTAAFLAVVLGPVLLGAVFVGIAVATVSDQRAAERLSAGRDNLHAALAVTCQRLRLAAETAALLGESADAAQTAVGRGLARAVEVVRTDGSVQAAAGSAPARPWADCGAPTTSSAYAAISASVDVLDTTGRRVGRAYAVEPVDSTLLGWLGAASGVRVTSLAEGAQPTAEDRAIVALARELVPDATGTTDGGRLVRRIDPGAGQPLALAVSVPEPDVQGLYAVLVAVVVCAGLVAISVAWWLARSTTQPLTELAQAVERVADGDLGARVPVRSQDEVGRLGRTFNRMTREMQGYVQALTASRDQLRGQLGVLGDTLAGTHDLDRILQVILQTATAATGAQAGIVLMADQAGVELRGQVSEGLSGIDVGELRLAMGEGLLGTVAASGEPLRGRVDRDGPMLTTGEPRCVTYVAVPIAAPTAGPTTGLEPATERPPAARGVLALYDRHGFDEFDDADLVTLRTFAGQAAVAVDNVRVHEEAQRLSLTDPLTGLSNYRYLRESLRREVERASRFGRDLAVLALDLDHFKEVNDGYGHAAGDAVLAEFARRLRAEIREVDFAFRQGGEEFVVLLPETDESGAATLAERLGVAVRRTPVLVVSAGGNPAPRRVPVTVSIGIAVFPHHGATGAAVLEAADDALYAAKAAGRDTYRLAVAGPTPAGGSKASAEVTPGAPKAAQPPRQSRGG</sequence>
<accession>A0A9W6NKP9</accession>
<dbReference type="GO" id="GO:1902201">
    <property type="term" value="P:negative regulation of bacterial-type flagellum-dependent cell motility"/>
    <property type="evidence" value="ECO:0007669"/>
    <property type="project" value="TreeGrafter"/>
</dbReference>
<dbReference type="NCBIfam" id="TIGR00254">
    <property type="entry name" value="GGDEF"/>
    <property type="match status" value="1"/>
</dbReference>
<comment type="caution">
    <text evidence="7">The sequence shown here is derived from an EMBL/GenBank/DDBJ whole genome shotgun (WGS) entry which is preliminary data.</text>
</comment>
<organism evidence="7 8">
    <name type="scientific">Dactylosporangium matsuzakiense</name>
    <dbReference type="NCBI Taxonomy" id="53360"/>
    <lineage>
        <taxon>Bacteria</taxon>
        <taxon>Bacillati</taxon>
        <taxon>Actinomycetota</taxon>
        <taxon>Actinomycetes</taxon>
        <taxon>Micromonosporales</taxon>
        <taxon>Micromonosporaceae</taxon>
        <taxon>Dactylosporangium</taxon>
    </lineage>
</organism>
<feature type="transmembrane region" description="Helical" evidence="4">
    <location>
        <begin position="12"/>
        <end position="37"/>
    </location>
</feature>
<dbReference type="InterPro" id="IPR050469">
    <property type="entry name" value="Diguanylate_Cyclase"/>
</dbReference>
<dbReference type="Proteomes" id="UP001143480">
    <property type="component" value="Unassembled WGS sequence"/>
</dbReference>
<evidence type="ECO:0000259" key="6">
    <source>
        <dbReference type="PROSITE" id="PS50887"/>
    </source>
</evidence>
<dbReference type="InterPro" id="IPR003018">
    <property type="entry name" value="GAF"/>
</dbReference>
<keyword evidence="4" id="KW-0472">Membrane</keyword>
<dbReference type="CDD" id="cd06225">
    <property type="entry name" value="HAMP"/>
    <property type="match status" value="1"/>
</dbReference>
<dbReference type="GO" id="GO:0005886">
    <property type="term" value="C:plasma membrane"/>
    <property type="evidence" value="ECO:0007669"/>
    <property type="project" value="TreeGrafter"/>
</dbReference>
<evidence type="ECO:0000259" key="5">
    <source>
        <dbReference type="PROSITE" id="PS50885"/>
    </source>
</evidence>
<dbReference type="CDD" id="cd01949">
    <property type="entry name" value="GGDEF"/>
    <property type="match status" value="1"/>
</dbReference>
<dbReference type="GO" id="GO:0052621">
    <property type="term" value="F:diguanylate cyclase activity"/>
    <property type="evidence" value="ECO:0007669"/>
    <property type="project" value="TreeGrafter"/>
</dbReference>
<dbReference type="Pfam" id="PF00672">
    <property type="entry name" value="HAMP"/>
    <property type="match status" value="1"/>
</dbReference>
<evidence type="ECO:0000256" key="3">
    <source>
        <dbReference type="SAM" id="MobiDB-lite"/>
    </source>
</evidence>
<dbReference type="SUPFAM" id="SSF55073">
    <property type="entry name" value="Nucleotide cyclase"/>
    <property type="match status" value="1"/>
</dbReference>
<name>A0A9W6NKP9_9ACTN</name>
<evidence type="ECO:0000256" key="1">
    <source>
        <dbReference type="ARBA" id="ARBA00022692"/>
    </source>
</evidence>
<dbReference type="GO" id="GO:0007165">
    <property type="term" value="P:signal transduction"/>
    <property type="evidence" value="ECO:0007669"/>
    <property type="project" value="InterPro"/>
</dbReference>
<evidence type="ECO:0008006" key="9">
    <source>
        <dbReference type="Google" id="ProtNLM"/>
    </source>
</evidence>
<proteinExistence type="predicted"/>
<dbReference type="Pfam" id="PF00990">
    <property type="entry name" value="GGDEF"/>
    <property type="match status" value="1"/>
</dbReference>
<dbReference type="SUPFAM" id="SSF158472">
    <property type="entry name" value="HAMP domain-like"/>
    <property type="match status" value="1"/>
</dbReference>
<dbReference type="InterPro" id="IPR043128">
    <property type="entry name" value="Rev_trsase/Diguanyl_cyclase"/>
</dbReference>
<keyword evidence="2 4" id="KW-1133">Transmembrane helix</keyword>
<dbReference type="EMBL" id="BSFP01000008">
    <property type="protein sequence ID" value="GLL00313.1"/>
    <property type="molecule type" value="Genomic_DNA"/>
</dbReference>
<dbReference type="PANTHER" id="PTHR45138:SF24">
    <property type="entry name" value="DIGUANYLATE CYCLASE DGCC-RELATED"/>
    <property type="match status" value="1"/>
</dbReference>
<gene>
    <name evidence="7" type="ORF">GCM10017581_020530</name>
</gene>
<evidence type="ECO:0000313" key="8">
    <source>
        <dbReference type="Proteomes" id="UP001143480"/>
    </source>
</evidence>
<keyword evidence="8" id="KW-1185">Reference proteome</keyword>
<dbReference type="InterPro" id="IPR000160">
    <property type="entry name" value="GGDEF_dom"/>
</dbReference>
<feature type="region of interest" description="Disordered" evidence="3">
    <location>
        <begin position="662"/>
        <end position="694"/>
    </location>
</feature>
<dbReference type="Pfam" id="PF01590">
    <property type="entry name" value="GAF"/>
    <property type="match status" value="1"/>
</dbReference>
<dbReference type="PROSITE" id="PS50887">
    <property type="entry name" value="GGDEF"/>
    <property type="match status" value="1"/>
</dbReference>
<protein>
    <recommendedName>
        <fullName evidence="9">Diguanylate cyclase (GGDEF)-like protein</fullName>
    </recommendedName>
</protein>
<dbReference type="Gene3D" id="3.30.70.270">
    <property type="match status" value="1"/>
</dbReference>
<dbReference type="PROSITE" id="PS50885">
    <property type="entry name" value="HAMP"/>
    <property type="match status" value="1"/>
</dbReference>
<evidence type="ECO:0000256" key="4">
    <source>
        <dbReference type="SAM" id="Phobius"/>
    </source>
</evidence>
<dbReference type="SMART" id="SM00267">
    <property type="entry name" value="GGDEF"/>
    <property type="match status" value="1"/>
</dbReference>
<dbReference type="SMART" id="SM00304">
    <property type="entry name" value="HAMP"/>
    <property type="match status" value="1"/>
</dbReference>
<feature type="domain" description="HAMP" evidence="5">
    <location>
        <begin position="254"/>
        <end position="306"/>
    </location>
</feature>
<dbReference type="AlphaFoldDB" id="A0A9W6NKP9"/>
<evidence type="ECO:0000256" key="2">
    <source>
        <dbReference type="ARBA" id="ARBA00022989"/>
    </source>
</evidence>
<dbReference type="SMART" id="SM00065">
    <property type="entry name" value="GAF"/>
    <property type="match status" value="1"/>
</dbReference>
<reference evidence="7" key="1">
    <citation type="journal article" date="2014" name="Int. J. Syst. Evol. Microbiol.">
        <title>Complete genome sequence of Corynebacterium casei LMG S-19264T (=DSM 44701T), isolated from a smear-ripened cheese.</title>
        <authorList>
            <consortium name="US DOE Joint Genome Institute (JGI-PGF)"/>
            <person name="Walter F."/>
            <person name="Albersmeier A."/>
            <person name="Kalinowski J."/>
            <person name="Ruckert C."/>
        </authorList>
    </citation>
    <scope>NUCLEOTIDE SEQUENCE</scope>
    <source>
        <strain evidence="7">VKM Ac-1321</strain>
    </source>
</reference>
<feature type="domain" description="GGDEF" evidence="6">
    <location>
        <begin position="523"/>
        <end position="663"/>
    </location>
</feature>
<dbReference type="FunFam" id="3.30.70.270:FF:000001">
    <property type="entry name" value="Diguanylate cyclase domain protein"/>
    <property type="match status" value="1"/>
</dbReference>